<feature type="transmembrane region" description="Helical" evidence="1">
    <location>
        <begin position="15"/>
        <end position="40"/>
    </location>
</feature>
<dbReference type="EMBL" id="QWIV01000013">
    <property type="protein sequence ID" value="RMZ59476.1"/>
    <property type="molecule type" value="Genomic_DNA"/>
</dbReference>
<keyword evidence="1" id="KW-0472">Membrane</keyword>
<evidence type="ECO:0000313" key="2">
    <source>
        <dbReference type="EMBL" id="RMZ59476.1"/>
    </source>
</evidence>
<keyword evidence="3" id="KW-1185">Reference proteome</keyword>
<protein>
    <submittedName>
        <fullName evidence="2">Uncharacterized protein</fullName>
    </submittedName>
</protein>
<evidence type="ECO:0000313" key="3">
    <source>
        <dbReference type="Proteomes" id="UP000267524"/>
    </source>
</evidence>
<accession>A0A3M7LDC6</accession>
<proteinExistence type="predicted"/>
<reference evidence="2 3" key="1">
    <citation type="submission" date="2018-08" db="EMBL/GenBank/DDBJ databases">
        <title>Chryseobacterium nematophagum: a novel matrix digesting pathogen of nematodes.</title>
        <authorList>
            <person name="Page A."/>
            <person name="Roberts M."/>
            <person name="Felix M.-A."/>
            <person name="Weir W."/>
        </authorList>
    </citation>
    <scope>NUCLEOTIDE SEQUENCE [LARGE SCALE GENOMIC DNA]</scope>
    <source>
        <strain evidence="2 3">JUb275</strain>
    </source>
</reference>
<keyword evidence="1" id="KW-1133">Transmembrane helix</keyword>
<feature type="transmembrane region" description="Helical" evidence="1">
    <location>
        <begin position="52"/>
        <end position="75"/>
    </location>
</feature>
<dbReference type="AlphaFoldDB" id="A0A3M7LDC6"/>
<keyword evidence="1" id="KW-0812">Transmembrane</keyword>
<evidence type="ECO:0000256" key="1">
    <source>
        <dbReference type="SAM" id="Phobius"/>
    </source>
</evidence>
<comment type="caution">
    <text evidence="2">The sequence shown here is derived from an EMBL/GenBank/DDBJ whole genome shotgun (WGS) entry which is preliminary data.</text>
</comment>
<feature type="transmembrane region" description="Helical" evidence="1">
    <location>
        <begin position="139"/>
        <end position="161"/>
    </location>
</feature>
<sequence length="162" mass="19016">MYVEYFYSYSFFDSFFYLTNVDSSALASPFSILVYFVLLYSIFKIFTYYKKLTILGLVASIFIFFFFYLLLFLYADKNKDYLENIIKFVPIKELDSNGYAPAEEELSSQFCGIITLIVLFLQILFINLLPYKFLENKKLVNYISIGVIALVIITLTIVIFFL</sequence>
<feature type="transmembrane region" description="Helical" evidence="1">
    <location>
        <begin position="106"/>
        <end position="127"/>
    </location>
</feature>
<name>A0A3M7LDC6_9FLAO</name>
<gene>
    <name evidence="2" type="ORF">D1632_07495</name>
</gene>
<organism evidence="2 3">
    <name type="scientific">Chryseobacterium nematophagum</name>
    <dbReference type="NCBI Taxonomy" id="2305228"/>
    <lineage>
        <taxon>Bacteria</taxon>
        <taxon>Pseudomonadati</taxon>
        <taxon>Bacteroidota</taxon>
        <taxon>Flavobacteriia</taxon>
        <taxon>Flavobacteriales</taxon>
        <taxon>Weeksellaceae</taxon>
        <taxon>Chryseobacterium group</taxon>
        <taxon>Chryseobacterium</taxon>
    </lineage>
</organism>
<dbReference type="Proteomes" id="UP000267524">
    <property type="component" value="Unassembled WGS sequence"/>
</dbReference>